<dbReference type="Proteomes" id="UP000092993">
    <property type="component" value="Unassembled WGS sequence"/>
</dbReference>
<dbReference type="PANTHER" id="PTHR35180">
    <property type="entry name" value="PROTEIN CBG06219"/>
    <property type="match status" value="1"/>
</dbReference>
<dbReference type="EMBL" id="LUGG01000003">
    <property type="protein sequence ID" value="OBZ76292.1"/>
    <property type="molecule type" value="Genomic_DNA"/>
</dbReference>
<accession>A0A1C7MHJ3</accession>
<reference evidence="1 2" key="1">
    <citation type="submission" date="2016-03" db="EMBL/GenBank/DDBJ databases">
        <title>Whole genome sequencing of Grifola frondosa 9006-11.</title>
        <authorList>
            <person name="Min B."/>
            <person name="Park H."/>
            <person name="Kim J.-G."/>
            <person name="Cho H."/>
            <person name="Oh Y.-L."/>
            <person name="Kong W.-S."/>
            <person name="Choi I.-G."/>
        </authorList>
    </citation>
    <scope>NUCLEOTIDE SEQUENCE [LARGE SCALE GENOMIC DNA]</scope>
    <source>
        <strain evidence="1 2">9006-11</strain>
    </source>
</reference>
<comment type="caution">
    <text evidence="1">The sequence shown here is derived from an EMBL/GenBank/DDBJ whole genome shotgun (WGS) entry which is preliminary data.</text>
</comment>
<sequence length="190" mass="19642">MILLQNPELASIGSSHASINHEGFQNYRDGLINTIDPCSAIVEYLRSFLILVVAIFPALSAATCQWFGTAPFCAGECEGSTSRKLTYGYGGGGNGAVCVSGSKAFCCDPSSSSWKGCQWYGTAPICAGECPPGKTQVTTDGSGDGASCVSGNKVFCCNSANSTSTAYIPEATGSKAGFMIINDALGKREL</sequence>
<dbReference type="PANTHER" id="PTHR35180:SF4">
    <property type="entry name" value="PROTEIN CBG06219"/>
    <property type="match status" value="1"/>
</dbReference>
<keyword evidence="2" id="KW-1185">Reference proteome</keyword>
<organism evidence="1 2">
    <name type="scientific">Grifola frondosa</name>
    <name type="common">Maitake</name>
    <name type="synonym">Polyporus frondosus</name>
    <dbReference type="NCBI Taxonomy" id="5627"/>
    <lineage>
        <taxon>Eukaryota</taxon>
        <taxon>Fungi</taxon>
        <taxon>Dikarya</taxon>
        <taxon>Basidiomycota</taxon>
        <taxon>Agaricomycotina</taxon>
        <taxon>Agaricomycetes</taxon>
        <taxon>Polyporales</taxon>
        <taxon>Grifolaceae</taxon>
        <taxon>Grifola</taxon>
    </lineage>
</organism>
<evidence type="ECO:0000313" key="2">
    <source>
        <dbReference type="Proteomes" id="UP000092993"/>
    </source>
</evidence>
<dbReference type="OrthoDB" id="6332879at2759"/>
<gene>
    <name evidence="1" type="ORF">A0H81_02939</name>
</gene>
<protein>
    <submittedName>
        <fullName evidence="1">Uncharacterized protein</fullName>
    </submittedName>
</protein>
<dbReference type="AlphaFoldDB" id="A0A1C7MHJ3"/>
<name>A0A1C7MHJ3_GRIFR</name>
<evidence type="ECO:0000313" key="1">
    <source>
        <dbReference type="EMBL" id="OBZ76292.1"/>
    </source>
</evidence>
<proteinExistence type="predicted"/>